<dbReference type="PATRIC" id="fig|251229.3.peg.6208"/>
<protein>
    <submittedName>
        <fullName evidence="1">Uncharacterized protein</fullName>
    </submittedName>
</protein>
<dbReference type="eggNOG" id="ENOG5032Y5D">
    <property type="taxonomic scope" value="Bacteria"/>
</dbReference>
<accession>K9U770</accession>
<dbReference type="OrthoDB" id="514667at2"/>
<sequence>MLMTIFLACCAWAMTIGACVSAILSIEKASDRIKTLHQIPCSGCAFFTNDYRLKCTVNPINACTEAAIACRDFEPRTQPCHACRQCQHKFE</sequence>
<proteinExistence type="predicted"/>
<dbReference type="HOGENOM" id="CLU_187473_0_0_3"/>
<evidence type="ECO:0000313" key="1">
    <source>
        <dbReference type="EMBL" id="AFY90685.1"/>
    </source>
</evidence>
<reference evidence="1 2" key="1">
    <citation type="submission" date="2012-06" db="EMBL/GenBank/DDBJ databases">
        <title>Finished chromosome of genome of Chroococcidiopsis thermalis PCC 7203.</title>
        <authorList>
            <consortium name="US DOE Joint Genome Institute"/>
            <person name="Gugger M."/>
            <person name="Coursin T."/>
            <person name="Rippka R."/>
            <person name="Tandeau De Marsac N."/>
            <person name="Huntemann M."/>
            <person name="Wei C.-L."/>
            <person name="Han J."/>
            <person name="Detter J.C."/>
            <person name="Han C."/>
            <person name="Tapia R."/>
            <person name="Davenport K."/>
            <person name="Daligault H."/>
            <person name="Erkkila T."/>
            <person name="Gu W."/>
            <person name="Munk A.C.C."/>
            <person name="Teshima H."/>
            <person name="Xu Y."/>
            <person name="Chain P."/>
            <person name="Chen A."/>
            <person name="Krypides N."/>
            <person name="Mavromatis K."/>
            <person name="Markowitz V."/>
            <person name="Szeto E."/>
            <person name="Ivanova N."/>
            <person name="Mikhailova N."/>
            <person name="Ovchinnikova G."/>
            <person name="Pagani I."/>
            <person name="Pati A."/>
            <person name="Goodwin L."/>
            <person name="Peters L."/>
            <person name="Pitluck S."/>
            <person name="Woyke T."/>
            <person name="Kerfeld C."/>
        </authorList>
    </citation>
    <scope>NUCLEOTIDE SEQUENCE [LARGE SCALE GENOMIC DNA]</scope>
    <source>
        <strain evidence="1 2">PCC 7203</strain>
    </source>
</reference>
<organism evidence="1 2">
    <name type="scientific">Chroococcidiopsis thermalis (strain PCC 7203)</name>
    <dbReference type="NCBI Taxonomy" id="251229"/>
    <lineage>
        <taxon>Bacteria</taxon>
        <taxon>Bacillati</taxon>
        <taxon>Cyanobacteriota</taxon>
        <taxon>Cyanophyceae</taxon>
        <taxon>Chroococcidiopsidales</taxon>
        <taxon>Chroococcidiopsidaceae</taxon>
        <taxon>Chroococcidiopsis</taxon>
    </lineage>
</organism>
<dbReference type="EMBL" id="CP003597">
    <property type="protein sequence ID" value="AFY90685.1"/>
    <property type="molecule type" value="Genomic_DNA"/>
</dbReference>
<name>K9U770_CHRTP</name>
<dbReference type="STRING" id="251229.Chro_5318"/>
<gene>
    <name evidence="1" type="ORF">Chro_5318</name>
</gene>
<dbReference type="Proteomes" id="UP000010384">
    <property type="component" value="Chromosome"/>
</dbReference>
<dbReference type="InParanoid" id="K9U770"/>
<keyword evidence="2" id="KW-1185">Reference proteome</keyword>
<dbReference type="RefSeq" id="WP_015157223.1">
    <property type="nucleotide sequence ID" value="NC_019695.1"/>
</dbReference>
<evidence type="ECO:0000313" key="2">
    <source>
        <dbReference type="Proteomes" id="UP000010384"/>
    </source>
</evidence>
<dbReference type="AlphaFoldDB" id="K9U770"/>
<dbReference type="KEGG" id="cthe:Chro_5318"/>